<dbReference type="GO" id="GO:0006071">
    <property type="term" value="P:glycerol metabolic process"/>
    <property type="evidence" value="ECO:0007669"/>
    <property type="project" value="InterPro"/>
</dbReference>
<dbReference type="RefSeq" id="WP_027308777.1">
    <property type="nucleotide sequence ID" value="NZ_FQVG01000047.1"/>
</dbReference>
<keyword evidence="2" id="KW-1185">Reference proteome</keyword>
<dbReference type="EMBL" id="FQVG01000047">
    <property type="protein sequence ID" value="SHF25443.1"/>
    <property type="molecule type" value="Genomic_DNA"/>
</dbReference>
<dbReference type="SUPFAM" id="SSF110391">
    <property type="entry name" value="GlpP-like"/>
    <property type="match status" value="1"/>
</dbReference>
<dbReference type="InterPro" id="IPR013785">
    <property type="entry name" value="Aldolase_TIM"/>
</dbReference>
<dbReference type="PIRSF" id="PIRSF016897">
    <property type="entry name" value="GlpP"/>
    <property type="match status" value="1"/>
</dbReference>
<gene>
    <name evidence="1" type="ORF">SAMN02746091_02102</name>
</gene>
<sequence length="186" mass="20510">MRQIIEYLEENPIIAAVKDNADIEYVIKTDVKVIFMLFGSILTIQNTVSLLKEKGKKVYVHIDLVDGLGRDEEAVKFLKGVGVDGIITTKPTLIKSIKNEDLVAIQRLFMLDSRSLETGIKSIVEERPDAVEIMPGLASKVIGIIHKKIKIPIIVGGLICDKTDVINALSNGAIAISTSKKELWNE</sequence>
<dbReference type="PANTHER" id="PTHR35787:SF1">
    <property type="entry name" value="GLYCEROL UPTAKE OPERON ANTITERMINATOR REGULATORY PROTEIN"/>
    <property type="match status" value="1"/>
</dbReference>
<dbReference type="InterPro" id="IPR006699">
    <property type="entry name" value="GlpP"/>
</dbReference>
<dbReference type="Gene3D" id="3.20.20.70">
    <property type="entry name" value="Aldolase class I"/>
    <property type="match status" value="1"/>
</dbReference>
<name>A0A1M5A565_9CLOT</name>
<dbReference type="Proteomes" id="UP000184423">
    <property type="component" value="Unassembled WGS sequence"/>
</dbReference>
<dbReference type="PANTHER" id="PTHR35787">
    <property type="entry name" value="GLYCEROL UPTAKE OPERON ANTITERMINATOR REGULATORY PROTEIN"/>
    <property type="match status" value="1"/>
</dbReference>
<reference evidence="2" key="1">
    <citation type="submission" date="2016-11" db="EMBL/GenBank/DDBJ databases">
        <authorList>
            <person name="Varghese N."/>
            <person name="Submissions S."/>
        </authorList>
    </citation>
    <scope>NUCLEOTIDE SEQUENCE [LARGE SCALE GENOMIC DNA]</scope>
    <source>
        <strain evidence="2">DSM 10124</strain>
    </source>
</reference>
<protein>
    <submittedName>
        <fullName evidence="1">Glycerol uptake operon antiterminator</fullName>
    </submittedName>
</protein>
<proteinExistence type="predicted"/>
<organism evidence="1 2">
    <name type="scientific">Caloramator proteoclasticus DSM 10124</name>
    <dbReference type="NCBI Taxonomy" id="1121262"/>
    <lineage>
        <taxon>Bacteria</taxon>
        <taxon>Bacillati</taxon>
        <taxon>Bacillota</taxon>
        <taxon>Clostridia</taxon>
        <taxon>Eubacteriales</taxon>
        <taxon>Clostridiaceae</taxon>
        <taxon>Caloramator</taxon>
    </lineage>
</organism>
<accession>A0A1M5A565</accession>
<evidence type="ECO:0000313" key="2">
    <source>
        <dbReference type="Proteomes" id="UP000184423"/>
    </source>
</evidence>
<dbReference type="AlphaFoldDB" id="A0A1M5A565"/>
<dbReference type="Pfam" id="PF04309">
    <property type="entry name" value="G3P_antiterm"/>
    <property type="match status" value="1"/>
</dbReference>
<evidence type="ECO:0000313" key="1">
    <source>
        <dbReference type="EMBL" id="SHF25443.1"/>
    </source>
</evidence>
<dbReference type="GO" id="GO:0006355">
    <property type="term" value="P:regulation of DNA-templated transcription"/>
    <property type="evidence" value="ECO:0007669"/>
    <property type="project" value="InterPro"/>
</dbReference>